<proteinExistence type="predicted"/>
<dbReference type="EMBL" id="BARW01003617">
    <property type="protein sequence ID" value="GAI69199.1"/>
    <property type="molecule type" value="Genomic_DNA"/>
</dbReference>
<feature type="region of interest" description="Disordered" evidence="1">
    <location>
        <begin position="190"/>
        <end position="209"/>
    </location>
</feature>
<evidence type="ECO:0000256" key="1">
    <source>
        <dbReference type="SAM" id="MobiDB-lite"/>
    </source>
</evidence>
<gene>
    <name evidence="2" type="ORF">S12H4_09075</name>
</gene>
<name>X1SN15_9ZZZZ</name>
<dbReference type="AlphaFoldDB" id="X1SN15"/>
<accession>X1SN15</accession>
<organism evidence="2">
    <name type="scientific">marine sediment metagenome</name>
    <dbReference type="NCBI Taxonomy" id="412755"/>
    <lineage>
        <taxon>unclassified sequences</taxon>
        <taxon>metagenomes</taxon>
        <taxon>ecological metagenomes</taxon>
    </lineage>
</organism>
<evidence type="ECO:0000313" key="2">
    <source>
        <dbReference type="EMBL" id="GAI69199.1"/>
    </source>
</evidence>
<sequence>MPPYERQAEPSKGNFLSWDAGESKDLVILSENGTKTERHWVEGKAQECSGAGCLFCSTGVKKTLRWTVLTKCEGEELPWEMSNTTFFGVEDVAEMVGGLQDLRLRVTRYGSGLKTRYSVLPITGEEKAPEGERGIDWYAAEIKRLCALANMNPEQELRLFRTDVEPAVVSMTPWAQMHAFYNYIDKETKDLQAPDEPPPDEPQDIGRYF</sequence>
<protein>
    <submittedName>
        <fullName evidence="2">Uncharacterized protein</fullName>
    </submittedName>
</protein>
<reference evidence="2" key="1">
    <citation type="journal article" date="2014" name="Front. Microbiol.">
        <title>High frequency of phylogenetically diverse reductive dehalogenase-homologous genes in deep subseafloor sedimentary metagenomes.</title>
        <authorList>
            <person name="Kawai M."/>
            <person name="Futagami T."/>
            <person name="Toyoda A."/>
            <person name="Takaki Y."/>
            <person name="Nishi S."/>
            <person name="Hori S."/>
            <person name="Arai W."/>
            <person name="Tsubouchi T."/>
            <person name="Morono Y."/>
            <person name="Uchiyama I."/>
            <person name="Ito T."/>
            <person name="Fujiyama A."/>
            <person name="Inagaki F."/>
            <person name="Takami H."/>
        </authorList>
    </citation>
    <scope>NUCLEOTIDE SEQUENCE</scope>
    <source>
        <strain evidence="2">Expedition CK06-06</strain>
    </source>
</reference>
<comment type="caution">
    <text evidence="2">The sequence shown here is derived from an EMBL/GenBank/DDBJ whole genome shotgun (WGS) entry which is preliminary data.</text>
</comment>